<organism evidence="1 2">
    <name type="scientific">Dipodomys ordii</name>
    <name type="common">Ord's kangaroo rat</name>
    <dbReference type="NCBI Taxonomy" id="10020"/>
    <lineage>
        <taxon>Eukaryota</taxon>
        <taxon>Metazoa</taxon>
        <taxon>Chordata</taxon>
        <taxon>Craniata</taxon>
        <taxon>Vertebrata</taxon>
        <taxon>Euteleostomi</taxon>
        <taxon>Mammalia</taxon>
        <taxon>Eutheria</taxon>
        <taxon>Euarchontoglires</taxon>
        <taxon>Glires</taxon>
        <taxon>Rodentia</taxon>
        <taxon>Castorimorpha</taxon>
        <taxon>Heteromyidae</taxon>
        <taxon>Dipodomyinae</taxon>
        <taxon>Dipodomys</taxon>
    </lineage>
</organism>
<dbReference type="Proteomes" id="UP000081671">
    <property type="component" value="Unplaced"/>
</dbReference>
<dbReference type="AlphaFoldDB" id="A0A1S3GWU3"/>
<proteinExistence type="predicted"/>
<dbReference type="RefSeq" id="XP_012892739.1">
    <property type="nucleotide sequence ID" value="XM_013037285.1"/>
</dbReference>
<dbReference type="GeneID" id="106002398"/>
<feature type="non-terminal residue" evidence="2">
    <location>
        <position position="118"/>
    </location>
</feature>
<name>A0A1S3GWU3_DIPOR</name>
<evidence type="ECO:0000313" key="1">
    <source>
        <dbReference type="Proteomes" id="UP000081671"/>
    </source>
</evidence>
<accession>A0A1S3GWU3</accession>
<dbReference type="KEGG" id="dord:106002398"/>
<keyword evidence="1" id="KW-1185">Reference proteome</keyword>
<sequence>AEKQAGEDMVELGSKQRHQMLSSNKEVLLRRLSCLTRENMTKLKESEARVSEQQCSLQRIITELEKECKEPASSLLQNARYNLERSESLLLQCLKSAHITDLSSCQIKGMSKMLAVFQ</sequence>
<dbReference type="OrthoDB" id="9830878at2759"/>
<protein>
    <submittedName>
        <fullName evidence="2">Probable E3 ubiquitin-protein ligase TRIML2</fullName>
    </submittedName>
</protein>
<dbReference type="InParanoid" id="A0A1S3GWU3"/>
<feature type="non-terminal residue" evidence="2">
    <location>
        <position position="1"/>
    </location>
</feature>
<evidence type="ECO:0000313" key="2">
    <source>
        <dbReference type="RefSeq" id="XP_012892739.1"/>
    </source>
</evidence>
<reference evidence="2" key="1">
    <citation type="submission" date="2025-08" db="UniProtKB">
        <authorList>
            <consortium name="RefSeq"/>
        </authorList>
    </citation>
    <scope>IDENTIFICATION</scope>
    <source>
        <tissue evidence="2">Kidney</tissue>
    </source>
</reference>
<gene>
    <name evidence="2" type="primary">LOC106002398</name>
</gene>